<evidence type="ECO:0008006" key="5">
    <source>
        <dbReference type="Google" id="ProtNLM"/>
    </source>
</evidence>
<proteinExistence type="predicted"/>
<reference evidence="4" key="1">
    <citation type="journal article" date="2019" name="Int. J. Syst. Evol. Microbiol.">
        <title>The Global Catalogue of Microorganisms (GCM) 10K type strain sequencing project: providing services to taxonomists for standard genome sequencing and annotation.</title>
        <authorList>
            <consortium name="The Broad Institute Genomics Platform"/>
            <consortium name="The Broad Institute Genome Sequencing Center for Infectious Disease"/>
            <person name="Wu L."/>
            <person name="Ma J."/>
        </authorList>
    </citation>
    <scope>NUCLEOTIDE SEQUENCE [LARGE SCALE GENOMIC DNA]</scope>
    <source>
        <strain evidence="4">JCM 14304</strain>
    </source>
</reference>
<feature type="transmembrane region" description="Helical" evidence="2">
    <location>
        <begin position="37"/>
        <end position="58"/>
    </location>
</feature>
<protein>
    <recommendedName>
        <fullName evidence="5">WD40 repeat protein</fullName>
    </recommendedName>
</protein>
<evidence type="ECO:0000313" key="4">
    <source>
        <dbReference type="Proteomes" id="UP001500190"/>
    </source>
</evidence>
<dbReference type="Gene3D" id="2.130.10.10">
    <property type="entry name" value="YVTN repeat-like/Quinoprotein amine dehydrogenase"/>
    <property type="match status" value="1"/>
</dbReference>
<dbReference type="EMBL" id="BAAAND010000004">
    <property type="protein sequence ID" value="GAA1578989.1"/>
    <property type="molecule type" value="Genomic_DNA"/>
</dbReference>
<dbReference type="SUPFAM" id="SSF50969">
    <property type="entry name" value="YVTN repeat-like/Quinoprotein amine dehydrogenase"/>
    <property type="match status" value="1"/>
</dbReference>
<feature type="region of interest" description="Disordered" evidence="1">
    <location>
        <begin position="62"/>
        <end position="81"/>
    </location>
</feature>
<dbReference type="InterPro" id="IPR011044">
    <property type="entry name" value="Quino_amine_DH_bsu"/>
</dbReference>
<accession>A0ABP4PIQ1</accession>
<keyword evidence="2" id="KW-0812">Transmembrane</keyword>
<keyword evidence="2" id="KW-1133">Transmembrane helix</keyword>
<keyword evidence="4" id="KW-1185">Reference proteome</keyword>
<dbReference type="Proteomes" id="UP001500190">
    <property type="component" value="Unassembled WGS sequence"/>
</dbReference>
<dbReference type="InterPro" id="IPR015943">
    <property type="entry name" value="WD40/YVTN_repeat-like_dom_sf"/>
</dbReference>
<comment type="caution">
    <text evidence="3">The sequence shown here is derived from an EMBL/GenBank/DDBJ whole genome shotgun (WGS) entry which is preliminary data.</text>
</comment>
<name>A0ABP4PIQ1_9ACTN</name>
<evidence type="ECO:0000313" key="3">
    <source>
        <dbReference type="EMBL" id="GAA1578989.1"/>
    </source>
</evidence>
<keyword evidence="2" id="KW-0472">Membrane</keyword>
<sequence>MTDTETRLRDYLHSQAAAVPETAQGPGFEPPAHRRHWPVLAAAAAIAVIAVLAASLLTRSGSTVEPARPPGPPVSGAAPQVPYTAGKTLHDGKQAVRIPAGLGQYFFGRVAGGGWLGSLTPGVGKFQVGVLSPNGALRPIGPTRSGSQVLSPDRKQVALYHYLSNTRGQVLVFDLASGKQVAQLPAAPGQPDMLGWNQNGLWMNKGKAGLVVWQPATGKQRTVSVPGFSGTAAIPPATGTVVLSAKVDGKRCLRAGVLRDDGFKVLREYCDNGPELLYPLLSPDGRTMVNSAVSEAIDIGTGRVTKLKLPSRMWDVLPLPVFENGQDLITLTDGGAGAGGVVKQQLFRCDVTSGECKLLMKDASDVTIQMP</sequence>
<evidence type="ECO:0000256" key="1">
    <source>
        <dbReference type="SAM" id="MobiDB-lite"/>
    </source>
</evidence>
<dbReference type="RefSeq" id="WP_344190121.1">
    <property type="nucleotide sequence ID" value="NZ_BAAAND010000004.1"/>
</dbReference>
<organism evidence="3 4">
    <name type="scientific">Kribbella karoonensis</name>
    <dbReference type="NCBI Taxonomy" id="324851"/>
    <lineage>
        <taxon>Bacteria</taxon>
        <taxon>Bacillati</taxon>
        <taxon>Actinomycetota</taxon>
        <taxon>Actinomycetes</taxon>
        <taxon>Propionibacteriales</taxon>
        <taxon>Kribbellaceae</taxon>
        <taxon>Kribbella</taxon>
    </lineage>
</organism>
<evidence type="ECO:0000256" key="2">
    <source>
        <dbReference type="SAM" id="Phobius"/>
    </source>
</evidence>
<gene>
    <name evidence="3" type="ORF">GCM10009742_23920</name>
</gene>